<feature type="domain" description="MBG" evidence="1">
    <location>
        <begin position="2295"/>
        <end position="2334"/>
    </location>
</feature>
<protein>
    <recommendedName>
        <fullName evidence="1">MBG domain-containing protein</fullName>
    </recommendedName>
</protein>
<proteinExistence type="predicted"/>
<name>A0A9D1SIG8_9FIRM</name>
<feature type="non-terminal residue" evidence="2">
    <location>
        <position position="2397"/>
    </location>
</feature>
<comment type="caution">
    <text evidence="2">The sequence shown here is derived from an EMBL/GenBank/DDBJ whole genome shotgun (WGS) entry which is preliminary data.</text>
</comment>
<dbReference type="Pfam" id="PF18887">
    <property type="entry name" value="MBG_3"/>
    <property type="match status" value="2"/>
</dbReference>
<evidence type="ECO:0000259" key="1">
    <source>
        <dbReference type="Pfam" id="PF18887"/>
    </source>
</evidence>
<dbReference type="EMBL" id="DVNF01000162">
    <property type="protein sequence ID" value="HIU60847.1"/>
    <property type="molecule type" value="Genomic_DNA"/>
</dbReference>
<accession>A0A9D1SIG8</accession>
<evidence type="ECO:0000313" key="2">
    <source>
        <dbReference type="EMBL" id="HIU60847.1"/>
    </source>
</evidence>
<organism evidence="2 3">
    <name type="scientific">Candidatus Stercoripulliclostridium merdigallinarum</name>
    <dbReference type="NCBI Taxonomy" id="2840951"/>
    <lineage>
        <taxon>Bacteria</taxon>
        <taxon>Bacillati</taxon>
        <taxon>Bacillota</taxon>
        <taxon>Clostridia</taxon>
        <taxon>Eubacteriales</taxon>
        <taxon>Candidatus Stercoripulliclostridium</taxon>
    </lineage>
</organism>
<feature type="domain" description="MBG" evidence="1">
    <location>
        <begin position="2103"/>
        <end position="2145"/>
    </location>
</feature>
<sequence>MSAKLSVKNTIKICIITISLVFVLLSASFAGAFMRDIGESIPTVETAFAADVDGGEISNPVFGKNTFSTGALTIPDTETNGEKDAITYRIDFPINDDHDSITEDGGYYYGNINEAYRVAYALYDPYVDVNFNFEADLDGSAAIAIYFYADGVKLSDFGIEEPENITGSNTISYTVTHDNSVAGQLCPDYMVIEISTYQDYTTEVGGTVSNASVTITAQTDLNALDTASAVWNVSVSGSNRSTDVLAMNYNDTVYVKSTDTVTVTYNQGGVEYSHLFTAIFDTFGDTGCIDWFSAMQSGTARAPLSRDDDSMYQKYGGTGAITNDVYYGYSTRFYAGNLPTAGVITLVARVPSQIDANGQVLYTDLISAGTITLVIDRSAPSAPRLDTAADTQYAFGQSLVNGTWFTSQTVAPQYASVTGNVVSPENVYAYVVNANISTTTVDRELPKVDLGPDTGDVAAHSFSYTVNGVSYSATRQSLGEYSNEPNADKEYIDFSEEAYKDNALQPGQLGLLLVAVDKAGNYMYWLYSNNGSSDGGNVGSAARVDWTTRSILPGFTVPGSSELIYGSATAAYASVYVLAGDAYHNLDGDFIGGAFLPDSGLNACRDNGLAISRIANVTLRIVMNPDQYNAANIVDYEVEKAAGMLGTPVFKDLVVGNVVYRYFDLTFETDDGSLNSWWGAYPATEDAAYRYFYATVHERVIPTLAEGADQLVYSNGSQREISTENVQMTLVDGSNLPGANPAVSIQYFKRQTMTVYSNASSGHITTGGYIQIDGERVFTGADQDMNAYFRTGISYDFTVGESARTYYVYEITSNWQYQTDGAGNYTGLAIRTAYVLELTAPNATGGFIDAGTYYYRLFVDDNSADNFYYGETIAQFEIRKAAANPFNAGAYNTLKYGQSLDELLFYSYLEDRTTMVYPAMPEGWDESMTVGGFPALNINGTYYPMYYDIEGTRYYYTAGGVYGTFNILSPAPGDTDYIKPTTEDSVHLLVEFVPITLAFDTNVIREHYTFFFVHYYNNTTYTLKTGTPHAGNFSSVTFEIDIDIENRLVQLQPSADDANYDTKQGKYIYTYDELQHQPLFSGTYENEDGETVYVPTSELSFVMVFGVLTNGELTDILPAGTYPQNAGDYIVLVSVNPLECNYDAILQGEGDMQAAAVFNLTILKQQVTVELADYSSDADGTGWIAGAGQLTHGGVNGEVYEYSNEFRYIYDHLRIPEFSSVNAAGNMVGLGYSYALTRLQYFDAEGNVRDLQTPEVSEPQPTISNTGINAGVYIVTVGVNNPNYEGYCVIKYNVVQGNYGNNEYFQLIQPQLAQRYGDSILGSAHMEFGMSLEEVAALLTGGQVNFDAYDAALGSVQRSIEGRFYFAPESNYPDTFTYIDADGTERTVLDVKYNSLNRYNSHDVTLYWEAGSYVGDEFVPDYNFSRTYTNLSVIVAKANISISKVIPTALIYGERLSAVDFSGYVTAAGNRRFEIDADGNIAGMGTLSFTAAETAPAGGIYNAVLNFIPDGDEVIARYYGSESLALQITVAKRQVVPVMTPNGEVLTADDLNGEIAEGESVSDALFRIYGNGLIDPQFTMSAPAVDGRLPAQDNISTVTVDREYHYYTETTGSVYDLEYNGKYYLEISDGIQVTSPVGKYLVKLVLTDNNYEGECIADYYVIKATLLPQAGYIPEFSIEYSDIINGLTFAGTLNDRPTSGGTVTEFYGNFKVVAYITYVDGEQVTVPLTDRYNGLPVNTDDRTENVVVRFEPDVYDRDNYDRNFRPFESDYRLIVNRRDISEYIFVDPEIVNAENEVSLVFANDDKFVGLAAIDDAAFADDPKGADSVNVALNYLINGTVVHQPGTVTDAGTYSVRVSIEEEGSDYCGYKDYTVTVLPHEVFVTNGYAEGQSAVMHPYNGTGYAFIPRLEFATGDEILEIDPAALAYSVTYILYNDPSPIAAPTEIGSYYMDISLDNQNYILRSDSGENVSYGVRMQLYIHPNIIGLQNAEQIYSPLGTAALEVAPVYVEHHPVLYYNISYSRDGEAVVSPTDAGYYDVEIDYNFNGMSWSYFAAEGLHIAPYVTDNFLDARYSHVYDGAVYLIEDKHSLLYNLQNEAEFTYYSVTDGDVVEKPVNAGIYNVSATVSDGNFAGSVSQTVLEITAAPLTFRGNVPSVSMYFGTSAEQFNVILKDLGTFNVMDPLGNNVPGAFVIDDSDDTADLIATFPVGNRRIDITYVPGMYVEGEQGELYRRNYQSFADDISVSILKRNIESYISVIGEPVYMESRDIYYIAVPYNRAAQPLSYIVSDGETEYNVQVNLTYNGSRTAPVSVGEYRIGGAINDAAYDGSYPGVLHGEDENGNAVYKPLYLIIEKAVPTVDYSNLRVIIGGNSYSRVPLVVKENALQSVTLTMDMITG</sequence>
<gene>
    <name evidence="2" type="ORF">IAB05_05595</name>
</gene>
<dbReference type="Proteomes" id="UP000824094">
    <property type="component" value="Unassembled WGS sequence"/>
</dbReference>
<reference evidence="2" key="1">
    <citation type="submission" date="2020-10" db="EMBL/GenBank/DDBJ databases">
        <authorList>
            <person name="Gilroy R."/>
        </authorList>
    </citation>
    <scope>NUCLEOTIDE SEQUENCE</scope>
    <source>
        <strain evidence="2">18911</strain>
    </source>
</reference>
<reference evidence="2" key="2">
    <citation type="journal article" date="2021" name="PeerJ">
        <title>Extensive microbial diversity within the chicken gut microbiome revealed by metagenomics and culture.</title>
        <authorList>
            <person name="Gilroy R."/>
            <person name="Ravi A."/>
            <person name="Getino M."/>
            <person name="Pursley I."/>
            <person name="Horton D.L."/>
            <person name="Alikhan N.F."/>
            <person name="Baker D."/>
            <person name="Gharbi K."/>
            <person name="Hall N."/>
            <person name="Watson M."/>
            <person name="Adriaenssens E.M."/>
            <person name="Foster-Nyarko E."/>
            <person name="Jarju S."/>
            <person name="Secka A."/>
            <person name="Antonio M."/>
            <person name="Oren A."/>
            <person name="Chaudhuri R.R."/>
            <person name="La Ragione R."/>
            <person name="Hildebrand F."/>
            <person name="Pallen M.J."/>
        </authorList>
    </citation>
    <scope>NUCLEOTIDE SEQUENCE</scope>
    <source>
        <strain evidence="2">18911</strain>
    </source>
</reference>
<evidence type="ECO:0000313" key="3">
    <source>
        <dbReference type="Proteomes" id="UP000824094"/>
    </source>
</evidence>
<dbReference type="InterPro" id="IPR043772">
    <property type="entry name" value="MBG_3"/>
</dbReference>